<evidence type="ECO:0000313" key="2">
    <source>
        <dbReference type="EMBL" id="SET85621.1"/>
    </source>
</evidence>
<dbReference type="EMBL" id="FOHJ01000009">
    <property type="protein sequence ID" value="SET85621.1"/>
    <property type="molecule type" value="Genomic_DNA"/>
</dbReference>
<keyword evidence="1" id="KW-0472">Membrane</keyword>
<gene>
    <name evidence="2" type="ORF">SAMN05421676_10999</name>
</gene>
<dbReference type="RefSeq" id="WP_093136481.1">
    <property type="nucleotide sequence ID" value="NZ_FOHJ01000009.1"/>
</dbReference>
<feature type="transmembrane region" description="Helical" evidence="1">
    <location>
        <begin position="38"/>
        <end position="57"/>
    </location>
</feature>
<feature type="transmembrane region" description="Helical" evidence="1">
    <location>
        <begin position="63"/>
        <end position="83"/>
    </location>
</feature>
<feature type="transmembrane region" description="Helical" evidence="1">
    <location>
        <begin position="6"/>
        <end position="26"/>
    </location>
</feature>
<keyword evidence="1" id="KW-0812">Transmembrane</keyword>
<accession>A0A1I0HPB7</accession>
<name>A0A1I0HPB7_9BACI</name>
<reference evidence="3" key="1">
    <citation type="submission" date="2016-10" db="EMBL/GenBank/DDBJ databases">
        <authorList>
            <person name="Varghese N."/>
            <person name="Submissions S."/>
        </authorList>
    </citation>
    <scope>NUCLEOTIDE SEQUENCE [LARGE SCALE GENOMIC DNA]</scope>
    <source>
        <strain evidence="3">CGMCC 1.3566</strain>
    </source>
</reference>
<keyword evidence="1" id="KW-1133">Transmembrane helix</keyword>
<evidence type="ECO:0000313" key="3">
    <source>
        <dbReference type="Proteomes" id="UP000199095"/>
    </source>
</evidence>
<feature type="transmembrane region" description="Helical" evidence="1">
    <location>
        <begin position="103"/>
        <end position="125"/>
    </location>
</feature>
<evidence type="ECO:0008006" key="4">
    <source>
        <dbReference type="Google" id="ProtNLM"/>
    </source>
</evidence>
<proteinExistence type="predicted"/>
<dbReference type="InterPro" id="IPR024515">
    <property type="entry name" value="DUF3397"/>
</dbReference>
<keyword evidence="3" id="KW-1185">Reference proteome</keyword>
<dbReference type="STRING" id="237682.SAMN05421676_10999"/>
<evidence type="ECO:0000256" key="1">
    <source>
        <dbReference type="SAM" id="Phobius"/>
    </source>
</evidence>
<dbReference type="AlphaFoldDB" id="A0A1I0HPB7"/>
<dbReference type="Proteomes" id="UP000199095">
    <property type="component" value="Unassembled WGS sequence"/>
</dbReference>
<dbReference type="OrthoDB" id="2353183at2"/>
<sequence>MIDFFAYLAAVLITVPFIVFILCYFIMKKITQDDRRAVRVSADVTTFFLVMSVHFCYQMNLEVMVFGWIVVFLLLFLALFIFLQWKFQEEIILITALKRFWRFSFFIMNILYLVGIVFGIIQRIFI</sequence>
<dbReference type="Pfam" id="PF11877">
    <property type="entry name" value="DUF3397"/>
    <property type="match status" value="1"/>
</dbReference>
<organism evidence="2 3">
    <name type="scientific">Salinibacillus kushneri</name>
    <dbReference type="NCBI Taxonomy" id="237682"/>
    <lineage>
        <taxon>Bacteria</taxon>
        <taxon>Bacillati</taxon>
        <taxon>Bacillota</taxon>
        <taxon>Bacilli</taxon>
        <taxon>Bacillales</taxon>
        <taxon>Bacillaceae</taxon>
        <taxon>Salinibacillus</taxon>
    </lineage>
</organism>
<protein>
    <recommendedName>
        <fullName evidence="4">DUF3397 domain-containing protein</fullName>
    </recommendedName>
</protein>